<organism evidence="5 6">
    <name type="scientific">Roseomonas elaeocarpi</name>
    <dbReference type="NCBI Taxonomy" id="907779"/>
    <lineage>
        <taxon>Bacteria</taxon>
        <taxon>Pseudomonadati</taxon>
        <taxon>Pseudomonadota</taxon>
        <taxon>Alphaproteobacteria</taxon>
        <taxon>Acetobacterales</taxon>
        <taxon>Roseomonadaceae</taxon>
        <taxon>Roseomonas</taxon>
    </lineage>
</organism>
<name>A0ABV6JN26_9PROT</name>
<dbReference type="InterPro" id="IPR019554">
    <property type="entry name" value="Soluble_ligand-bd"/>
</dbReference>
<reference evidence="5 6" key="1">
    <citation type="submission" date="2024-09" db="EMBL/GenBank/DDBJ databases">
        <authorList>
            <person name="Sun Q."/>
            <person name="Mori K."/>
        </authorList>
    </citation>
    <scope>NUCLEOTIDE SEQUENCE [LARGE SCALE GENOMIC DNA]</scope>
    <source>
        <strain evidence="5 6">TBRC 5777</strain>
    </source>
</reference>
<proteinExistence type="predicted"/>
<keyword evidence="6" id="KW-1185">Reference proteome</keyword>
<evidence type="ECO:0000256" key="2">
    <source>
        <dbReference type="SAM" id="SignalP"/>
    </source>
</evidence>
<dbReference type="Pfam" id="PF02563">
    <property type="entry name" value="Poly_export"/>
    <property type="match status" value="1"/>
</dbReference>
<dbReference type="InterPro" id="IPR003715">
    <property type="entry name" value="Poly_export_N"/>
</dbReference>
<feature type="domain" description="Polysaccharide export protein N-terminal" evidence="3">
    <location>
        <begin position="35"/>
        <end position="110"/>
    </location>
</feature>
<dbReference type="InterPro" id="IPR049712">
    <property type="entry name" value="Poly_export"/>
</dbReference>
<dbReference type="Proteomes" id="UP001589865">
    <property type="component" value="Unassembled WGS sequence"/>
</dbReference>
<feature type="domain" description="Soluble ligand binding" evidence="4">
    <location>
        <begin position="121"/>
        <end position="174"/>
    </location>
</feature>
<dbReference type="Pfam" id="PF10531">
    <property type="entry name" value="SLBB"/>
    <property type="match status" value="1"/>
</dbReference>
<comment type="caution">
    <text evidence="5">The sequence shown here is derived from an EMBL/GenBank/DDBJ whole genome shotgun (WGS) entry which is preliminary data.</text>
</comment>
<gene>
    <name evidence="5" type="ORF">ACFFGY_00610</name>
</gene>
<dbReference type="Gene3D" id="3.10.560.10">
    <property type="entry name" value="Outer membrane lipoprotein wza domain like"/>
    <property type="match status" value="1"/>
</dbReference>
<feature type="chain" id="PRO_5046712292" evidence="2">
    <location>
        <begin position="19"/>
        <end position="206"/>
    </location>
</feature>
<dbReference type="PANTHER" id="PTHR33619">
    <property type="entry name" value="POLYSACCHARIDE EXPORT PROTEIN GFCE-RELATED"/>
    <property type="match status" value="1"/>
</dbReference>
<dbReference type="EMBL" id="JBHLUN010000001">
    <property type="protein sequence ID" value="MFC0406727.1"/>
    <property type="molecule type" value="Genomic_DNA"/>
</dbReference>
<feature type="signal peptide" evidence="2">
    <location>
        <begin position="1"/>
        <end position="18"/>
    </location>
</feature>
<dbReference type="NCBIfam" id="TIGR03027">
    <property type="entry name" value="pepcterm_export"/>
    <property type="match status" value="1"/>
</dbReference>
<sequence length="206" mass="22064">MSRIGYPLLLLMTGVSLAGCSGPSGAPRDIAAASQPSSEYVLGAGDTLSIFVYRAPELSAPDLPIRPDGRLSLPLIPDIEAAGLTASQLGKHIEERLRTYVRDPVVTVMVRSFQGPPDRQIRVIGEAAQPMSMPYREGLTVLDVMIGARGLTRYAAGNRAEIIRRDAGGRSTAIPVRLSDLLRDGDISQDAAMRPGDTLVIPQGWF</sequence>
<evidence type="ECO:0000259" key="4">
    <source>
        <dbReference type="Pfam" id="PF10531"/>
    </source>
</evidence>
<dbReference type="InterPro" id="IPR017477">
    <property type="entry name" value="PEP-CTERM_polysacc_export"/>
</dbReference>
<keyword evidence="1 2" id="KW-0732">Signal</keyword>
<dbReference type="Gene3D" id="3.30.1950.10">
    <property type="entry name" value="wza like domain"/>
    <property type="match status" value="1"/>
</dbReference>
<evidence type="ECO:0000313" key="6">
    <source>
        <dbReference type="Proteomes" id="UP001589865"/>
    </source>
</evidence>
<evidence type="ECO:0000259" key="3">
    <source>
        <dbReference type="Pfam" id="PF02563"/>
    </source>
</evidence>
<protein>
    <submittedName>
        <fullName evidence="5">XrtA/PEP-CTERM system exopolysaccharide export protein</fullName>
    </submittedName>
</protein>
<dbReference type="PROSITE" id="PS51257">
    <property type="entry name" value="PROKAR_LIPOPROTEIN"/>
    <property type="match status" value="1"/>
</dbReference>
<evidence type="ECO:0000256" key="1">
    <source>
        <dbReference type="ARBA" id="ARBA00022729"/>
    </source>
</evidence>
<evidence type="ECO:0000313" key="5">
    <source>
        <dbReference type="EMBL" id="MFC0406727.1"/>
    </source>
</evidence>
<dbReference type="RefSeq" id="WP_377042405.1">
    <property type="nucleotide sequence ID" value="NZ_JBHLUN010000001.1"/>
</dbReference>
<dbReference type="PANTHER" id="PTHR33619:SF3">
    <property type="entry name" value="POLYSACCHARIDE EXPORT PROTEIN GFCE-RELATED"/>
    <property type="match status" value="1"/>
</dbReference>
<accession>A0ABV6JN26</accession>